<keyword evidence="2" id="KW-0547">Nucleotide-binding</keyword>
<dbReference type="NCBIfam" id="TIGR00290">
    <property type="entry name" value="MJ0570_dom"/>
    <property type="match status" value="1"/>
</dbReference>
<dbReference type="InterPro" id="IPR022427">
    <property type="entry name" value="MJ0570_ATP-bd"/>
</dbReference>
<dbReference type="CDD" id="cd01994">
    <property type="entry name" value="AANH_PF0828-like"/>
    <property type="match status" value="1"/>
</dbReference>
<dbReference type="GO" id="GO:0005524">
    <property type="term" value="F:ATP binding"/>
    <property type="evidence" value="ECO:0007669"/>
    <property type="project" value="UniProtKB-KW"/>
</dbReference>
<comment type="caution">
    <text evidence="2">The sequence shown here is derived from an EMBL/GenBank/DDBJ whole genome shotgun (WGS) entry which is preliminary data.</text>
</comment>
<dbReference type="EC" id="6.3.1.14" evidence="3"/>
<dbReference type="EMBL" id="JZWS02000001">
    <property type="protein sequence ID" value="MCL7343040.1"/>
    <property type="molecule type" value="Genomic_DNA"/>
</dbReference>
<dbReference type="AlphaFoldDB" id="A0A0F2LR38"/>
<name>A0A0F2LR38_9CREN</name>
<dbReference type="Pfam" id="PF01902">
    <property type="entry name" value="Diphthami_syn_2"/>
    <property type="match status" value="1"/>
</dbReference>
<dbReference type="InterPro" id="IPR014729">
    <property type="entry name" value="Rossmann-like_a/b/a_fold"/>
</dbReference>
<dbReference type="InterPro" id="IPR002761">
    <property type="entry name" value="Diphthami_syn_dom"/>
</dbReference>
<dbReference type="InterPro" id="IPR030662">
    <property type="entry name" value="DPH6/MJ0570"/>
</dbReference>
<reference evidence="3" key="2">
    <citation type="submission" date="2022-05" db="EMBL/GenBank/DDBJ databases">
        <title>Metagenome Sequencing of an Archaeal-Dominated Microbial Community from a Hot Spring at the Los Azufres Geothermal Field, Mexico.</title>
        <authorList>
            <person name="Marin-Paredes R."/>
            <person name="Martinez-Romero E."/>
            <person name="Servin-Garciduenas L.E."/>
        </authorList>
    </citation>
    <scope>NUCLEOTIDE SEQUENCE</scope>
    <source>
        <strain evidence="3">AZ1-454</strain>
    </source>
</reference>
<feature type="domain" description="Diphthamide synthase" evidence="1">
    <location>
        <begin position="1"/>
        <end position="221"/>
    </location>
</feature>
<keyword evidence="3" id="KW-0436">Ligase</keyword>
<dbReference type="PANTHER" id="PTHR12196:SF2">
    <property type="entry name" value="DIPHTHINE--AMMONIA LIGASE"/>
    <property type="match status" value="1"/>
</dbReference>
<protein>
    <submittedName>
        <fullName evidence="2">ATP-binding protein</fullName>
    </submittedName>
    <submittedName>
        <fullName evidence="3">Diphthine--ammonia ligase</fullName>
        <ecNumber evidence="3">6.3.1.14</ecNumber>
    </submittedName>
</protein>
<dbReference type="NCBIfam" id="TIGR03679">
    <property type="entry name" value="arCOG00187"/>
    <property type="match status" value="1"/>
</dbReference>
<sequence length="223" mass="25617">MRICALFSGGKDSTYALHWAVMKGFKIACLITMLPEREDSWMFQHPNVQFARYQSEVMGFPHFFQRTSGEKNKELDDLRHAFLKAKEIGAEGIVTGALLSDYQRLNVNLIAEEVGLKAYSPLWRKNQEEYMRELVREGFSFIITSASAYGFPFDLVGKEVVEDDVERIIFSAKKYGFNSAFEGGEAETFVVNAPLFKKKLKVEGEKVKVGEFEWKFVIRRILL</sequence>
<accession>A0A0F2LR38</accession>
<dbReference type="GO" id="GO:0017178">
    <property type="term" value="F:diphthine-ammonia ligase activity"/>
    <property type="evidence" value="ECO:0007669"/>
    <property type="project" value="UniProtKB-EC"/>
</dbReference>
<organism evidence="2">
    <name type="scientific">Candidatus Aramenus sulfurataquae</name>
    <dbReference type="NCBI Taxonomy" id="1326980"/>
    <lineage>
        <taxon>Archaea</taxon>
        <taxon>Thermoproteota</taxon>
        <taxon>Thermoprotei</taxon>
        <taxon>Sulfolobales</taxon>
        <taxon>Sulfolobaceae</taxon>
        <taxon>Candidatus Aramenus</taxon>
    </lineage>
</organism>
<dbReference type="SUPFAM" id="SSF52402">
    <property type="entry name" value="Adenine nucleotide alpha hydrolases-like"/>
    <property type="match status" value="1"/>
</dbReference>
<dbReference type="PIRSF" id="PIRSF039123">
    <property type="entry name" value="Diphthamide_synthase"/>
    <property type="match status" value="1"/>
</dbReference>
<dbReference type="Gene3D" id="3.90.1490.10">
    <property type="entry name" value="putative n-type atp pyrophosphatase, domain 2"/>
    <property type="match status" value="1"/>
</dbReference>
<dbReference type="PANTHER" id="PTHR12196">
    <property type="entry name" value="DOMAIN OF UNKNOWN FUNCTION 71 DUF71 -CONTAINING PROTEIN"/>
    <property type="match status" value="1"/>
</dbReference>
<dbReference type="PATRIC" id="fig|1326980.8.peg.1498"/>
<gene>
    <name evidence="3" type="ORF">TQ35_000435</name>
    <name evidence="2" type="ORF">TQ35_04645</name>
</gene>
<dbReference type="Gene3D" id="3.40.50.620">
    <property type="entry name" value="HUPs"/>
    <property type="match status" value="1"/>
</dbReference>
<evidence type="ECO:0000313" key="3">
    <source>
        <dbReference type="EMBL" id="MCL7343040.1"/>
    </source>
</evidence>
<dbReference type="GO" id="GO:0017183">
    <property type="term" value="P:protein histidyl modification to diphthamide"/>
    <property type="evidence" value="ECO:0007669"/>
    <property type="project" value="TreeGrafter"/>
</dbReference>
<evidence type="ECO:0000259" key="1">
    <source>
        <dbReference type="Pfam" id="PF01902"/>
    </source>
</evidence>
<dbReference type="EMBL" id="JZWS01000035">
    <property type="protein sequence ID" value="KJR78935.1"/>
    <property type="molecule type" value="Genomic_DNA"/>
</dbReference>
<keyword evidence="2" id="KW-0067">ATP-binding</keyword>
<evidence type="ECO:0000313" key="2">
    <source>
        <dbReference type="EMBL" id="KJR78935.1"/>
    </source>
</evidence>
<proteinExistence type="predicted"/>
<reference evidence="2" key="1">
    <citation type="submission" date="2015-03" db="EMBL/GenBank/DDBJ databases">
        <title>Metagenome Sequencing of an Archaeal-Dominated Microbial Community from a Hot Spring at the Los Azufres Geothermal Field, Mexico.</title>
        <authorList>
            <person name="Servin-Garciduenas L.E."/>
            <person name="Martinez-Romero E."/>
        </authorList>
    </citation>
    <scope>NUCLEOTIDE SEQUENCE [LARGE SCALE GENOMIC DNA]</scope>
    <source>
        <strain evidence="2">AZ1-454</strain>
    </source>
</reference>